<feature type="signal peptide" evidence="2">
    <location>
        <begin position="1"/>
        <end position="32"/>
    </location>
</feature>
<sequence length="697" mass="78917">MRLQTLATPIHCHSSCSVSLPLLSFLCCLSDALQTTRRPIASVLILFAECLHATLRGHRLLASSRPARRSRDCQGRVVSDPLLRRNRSNPIRRRGNMTNWRNMSLINIFLCKKSDLDASNSTKSTLEASRFLPLLPHTAEITEIKATATSPLGYDYLFKNSDNELMVLWRTDNYEIQAARLKLHRDGTLVSPVRHSEEPFIIGTEGDDDPFDINCTGVFKVNWLKNGAAKVHPVNFDRGNLTDKVEFPKWNKRSANGNTVFFLADYRLFALDKRHIYLSSTDLGGGDFEKYDLNVPEEAKSHLTLEDHSIALDGTDLYIVYSHMDRPVEVAKGRRRRSTRNWRNSEEDDDEESIIVDKTIPMVIKIDLSTMNIEKLDLKWPDNVSAIKNSSTAKELQNMAKEEPESDVSSVSSVTSSDTQSKKDDSDWSMGDEEFWNNRELLDDGREREESDSDDSVEIIEDEKIHLPSLNCHITVDNGIVYLSGLCTLPLDKCEDTHIFMIEKVEEVISLNISSSSSGAPLPKRRRVVLLSDSEDEPVQKLSQASSSQADSPVSVPKCFECRTILSSEDLSCEDCTVLCCEKCKQSKHQHSKPEVAVTQFLELDAVVEQLEQLHMQSLHRDIKMDKIMKDVQKQYENKASLILKAEAEINVMTKGPRSIREDKYMTKLATLIQLNEDADKIVNSMQKLSESVENDM</sequence>
<comment type="caution">
    <text evidence="3">The sequence shown here is derived from an EMBL/GenBank/DDBJ whole genome shotgun (WGS) entry which is preliminary data.</text>
</comment>
<feature type="chain" id="PRO_5020686969" description="B box-type domain-containing protein" evidence="2">
    <location>
        <begin position="33"/>
        <end position="697"/>
    </location>
</feature>
<evidence type="ECO:0008006" key="5">
    <source>
        <dbReference type="Google" id="ProtNLM"/>
    </source>
</evidence>
<feature type="compositionally biased region" description="Low complexity" evidence="1">
    <location>
        <begin position="407"/>
        <end position="419"/>
    </location>
</feature>
<feature type="region of interest" description="Disordered" evidence="1">
    <location>
        <begin position="332"/>
        <end position="351"/>
    </location>
</feature>
<protein>
    <recommendedName>
        <fullName evidence="5">B box-type domain-containing protein</fullName>
    </recommendedName>
</protein>
<evidence type="ECO:0000256" key="2">
    <source>
        <dbReference type="SAM" id="SignalP"/>
    </source>
</evidence>
<evidence type="ECO:0000313" key="3">
    <source>
        <dbReference type="EMBL" id="TKR89593.1"/>
    </source>
</evidence>
<gene>
    <name evidence="3" type="ORF">L596_013672</name>
</gene>
<feature type="region of interest" description="Disordered" evidence="1">
    <location>
        <begin position="395"/>
        <end position="431"/>
    </location>
</feature>
<evidence type="ECO:0000313" key="4">
    <source>
        <dbReference type="Proteomes" id="UP000298663"/>
    </source>
</evidence>
<evidence type="ECO:0000256" key="1">
    <source>
        <dbReference type="SAM" id="MobiDB-lite"/>
    </source>
</evidence>
<dbReference type="EMBL" id="AZBU02000003">
    <property type="protein sequence ID" value="TKR89593.1"/>
    <property type="molecule type" value="Genomic_DNA"/>
</dbReference>
<reference evidence="3 4" key="2">
    <citation type="journal article" date="2019" name="G3 (Bethesda)">
        <title>Hybrid Assembly of the Genome of the Entomopathogenic Nematode Steinernema carpocapsae Identifies the X-Chromosome.</title>
        <authorList>
            <person name="Serra L."/>
            <person name="Macchietto M."/>
            <person name="Macias-Munoz A."/>
            <person name="McGill C.J."/>
            <person name="Rodriguez I.M."/>
            <person name="Rodriguez B."/>
            <person name="Murad R."/>
            <person name="Mortazavi A."/>
        </authorList>
    </citation>
    <scope>NUCLEOTIDE SEQUENCE [LARGE SCALE GENOMIC DNA]</scope>
    <source>
        <strain evidence="3 4">ALL</strain>
    </source>
</reference>
<dbReference type="Proteomes" id="UP000298663">
    <property type="component" value="Unassembled WGS sequence"/>
</dbReference>
<organism evidence="3 4">
    <name type="scientific">Steinernema carpocapsae</name>
    <name type="common">Entomopathogenic nematode</name>
    <dbReference type="NCBI Taxonomy" id="34508"/>
    <lineage>
        <taxon>Eukaryota</taxon>
        <taxon>Metazoa</taxon>
        <taxon>Ecdysozoa</taxon>
        <taxon>Nematoda</taxon>
        <taxon>Chromadorea</taxon>
        <taxon>Rhabditida</taxon>
        <taxon>Tylenchina</taxon>
        <taxon>Panagrolaimomorpha</taxon>
        <taxon>Strongyloidoidea</taxon>
        <taxon>Steinernematidae</taxon>
        <taxon>Steinernema</taxon>
    </lineage>
</organism>
<name>A0A4U5P1S1_STECR</name>
<reference evidence="3 4" key="1">
    <citation type="journal article" date="2015" name="Genome Biol.">
        <title>Comparative genomics of Steinernema reveals deeply conserved gene regulatory networks.</title>
        <authorList>
            <person name="Dillman A.R."/>
            <person name="Macchietto M."/>
            <person name="Porter C.F."/>
            <person name="Rogers A."/>
            <person name="Williams B."/>
            <person name="Antoshechkin I."/>
            <person name="Lee M.M."/>
            <person name="Goodwin Z."/>
            <person name="Lu X."/>
            <person name="Lewis E.E."/>
            <person name="Goodrich-Blair H."/>
            <person name="Stock S.P."/>
            <person name="Adams B.J."/>
            <person name="Sternberg P.W."/>
            <person name="Mortazavi A."/>
        </authorList>
    </citation>
    <scope>NUCLEOTIDE SEQUENCE [LARGE SCALE GENOMIC DNA]</scope>
    <source>
        <strain evidence="3 4">ALL</strain>
    </source>
</reference>
<proteinExistence type="predicted"/>
<accession>A0A4U5P1S1</accession>
<keyword evidence="2" id="KW-0732">Signal</keyword>
<dbReference type="AlphaFoldDB" id="A0A4U5P1S1"/>
<keyword evidence="4" id="KW-1185">Reference proteome</keyword>